<proteinExistence type="predicted"/>
<evidence type="ECO:0000313" key="1">
    <source>
        <dbReference type="EMBL" id="GIL40777.1"/>
    </source>
</evidence>
<gene>
    <name evidence="1" type="ORF">TMPK1_30140</name>
</gene>
<evidence type="ECO:0000313" key="2">
    <source>
        <dbReference type="Proteomes" id="UP000681075"/>
    </source>
</evidence>
<dbReference type="EMBL" id="BOPV01000001">
    <property type="protein sequence ID" value="GIL40777.1"/>
    <property type="molecule type" value="Genomic_DNA"/>
</dbReference>
<dbReference type="RefSeq" id="WP_420243969.1">
    <property type="nucleotide sequence ID" value="NZ_BOPV01000001.1"/>
</dbReference>
<accession>A0A8S8XH10</accession>
<organism evidence="1 2">
    <name type="scientific">Roseiterribacter gracilis</name>
    <dbReference type="NCBI Taxonomy" id="2812848"/>
    <lineage>
        <taxon>Bacteria</taxon>
        <taxon>Pseudomonadati</taxon>
        <taxon>Pseudomonadota</taxon>
        <taxon>Alphaproteobacteria</taxon>
        <taxon>Rhodospirillales</taxon>
        <taxon>Roseiterribacteraceae</taxon>
        <taxon>Roseiterribacter</taxon>
    </lineage>
</organism>
<name>A0A8S8XH10_9PROT</name>
<protein>
    <submittedName>
        <fullName evidence="1">Uncharacterized protein</fullName>
    </submittedName>
</protein>
<comment type="caution">
    <text evidence="1">The sequence shown here is derived from an EMBL/GenBank/DDBJ whole genome shotgun (WGS) entry which is preliminary data.</text>
</comment>
<dbReference type="AlphaFoldDB" id="A0A8S8XH10"/>
<reference evidence="1" key="1">
    <citation type="submission" date="2021-02" db="EMBL/GenBank/DDBJ databases">
        <title>Genome sequence of Rhodospirillales sp. strain TMPK1 isolated from soil.</title>
        <authorList>
            <person name="Nakai R."/>
            <person name="Kusada H."/>
            <person name="Tamaki H."/>
        </authorList>
    </citation>
    <scope>NUCLEOTIDE SEQUENCE</scope>
    <source>
        <strain evidence="1">TMPK1</strain>
    </source>
</reference>
<keyword evidence="2" id="KW-1185">Reference proteome</keyword>
<dbReference type="Proteomes" id="UP000681075">
    <property type="component" value="Unassembled WGS sequence"/>
</dbReference>
<sequence>MSQAAGSNAEKIKMRKAMQAALQSAITNGVFGTRAKLIAHLKTRDLKFVSEAGGKMQVESAKYGAFEVDVPEGLRKG</sequence>